<feature type="domain" description="DOMON" evidence="1">
    <location>
        <begin position="176"/>
        <end position="218"/>
    </location>
</feature>
<gene>
    <name evidence="2" type="ORF">SAMN05421733_10297</name>
</gene>
<accession>A0A1G6GRX5</accession>
<dbReference type="STRING" id="1219383.SAMN05421733_10297"/>
<reference evidence="3" key="1">
    <citation type="submission" date="2016-09" db="EMBL/GenBank/DDBJ databases">
        <authorList>
            <person name="Varghese N."/>
            <person name="Submissions S."/>
        </authorList>
    </citation>
    <scope>NUCLEOTIDE SEQUENCE [LARGE SCALE GENOMIC DNA]</scope>
    <source>
        <strain evidence="3">ANC 4422</strain>
    </source>
</reference>
<name>A0A1G6GRX5_9GAMM</name>
<dbReference type="PROSITE" id="PS50836">
    <property type="entry name" value="DOMON"/>
    <property type="match status" value="1"/>
</dbReference>
<dbReference type="InterPro" id="IPR005018">
    <property type="entry name" value="DOMON_domain"/>
</dbReference>
<dbReference type="RefSeq" id="WP_092746792.1">
    <property type="nucleotide sequence ID" value="NZ_FMYL01000002.1"/>
</dbReference>
<protein>
    <recommendedName>
        <fullName evidence="1">DOMON domain-containing protein</fullName>
    </recommendedName>
</protein>
<evidence type="ECO:0000313" key="3">
    <source>
        <dbReference type="Proteomes" id="UP000242501"/>
    </source>
</evidence>
<dbReference type="Proteomes" id="UP000242501">
    <property type="component" value="Unassembled WGS sequence"/>
</dbReference>
<dbReference type="OrthoDB" id="6689921at2"/>
<sequence length="218" mass="24858">MYHYFFTLSFYTSVIIIVLMSRYTYALPLYNTDDAQITSNNTCQIEFGQTNSKQQQLLSANPACSVYNYEVSTPVNYVDRTTSVAVQIKHPFYASEQFGIAASVGYTPNQHADEANWQVNLPTSFYITPQFQIDANLGWYHSTEVNVSTWAIAATHELPHAQKIAIEYYKPALDPRQVQLIWGLDVIKDKTSIYLSYGQTIRSSIARWIGLGFSWNFS</sequence>
<evidence type="ECO:0000313" key="2">
    <source>
        <dbReference type="EMBL" id="SDB84708.1"/>
    </source>
</evidence>
<dbReference type="EMBL" id="FMYL01000002">
    <property type="protein sequence ID" value="SDB84708.1"/>
    <property type="molecule type" value="Genomic_DNA"/>
</dbReference>
<dbReference type="AlphaFoldDB" id="A0A1G6GRX5"/>
<evidence type="ECO:0000259" key="1">
    <source>
        <dbReference type="PROSITE" id="PS50836"/>
    </source>
</evidence>
<keyword evidence="3" id="KW-1185">Reference proteome</keyword>
<organism evidence="2 3">
    <name type="scientific">Acinetobacter boissieri</name>
    <dbReference type="NCBI Taxonomy" id="1219383"/>
    <lineage>
        <taxon>Bacteria</taxon>
        <taxon>Pseudomonadati</taxon>
        <taxon>Pseudomonadota</taxon>
        <taxon>Gammaproteobacteria</taxon>
        <taxon>Moraxellales</taxon>
        <taxon>Moraxellaceae</taxon>
        <taxon>Acinetobacter</taxon>
    </lineage>
</organism>
<proteinExistence type="predicted"/>